<reference evidence="2 4" key="2">
    <citation type="journal article" date="2019" name="Plant Biotechnol. J.">
        <title>The red bayberry genome and genetic basis of sex determination.</title>
        <authorList>
            <person name="Jia H.M."/>
            <person name="Jia H.J."/>
            <person name="Cai Q.L."/>
            <person name="Wang Y."/>
            <person name="Zhao H.B."/>
            <person name="Yang W.F."/>
            <person name="Wang G.Y."/>
            <person name="Li Y.H."/>
            <person name="Zhan D.L."/>
            <person name="Shen Y.T."/>
            <person name="Niu Q.F."/>
            <person name="Chang L."/>
            <person name="Qiu J."/>
            <person name="Zhao L."/>
            <person name="Xie H.B."/>
            <person name="Fu W.Y."/>
            <person name="Jin J."/>
            <person name="Li X.W."/>
            <person name="Jiao Y."/>
            <person name="Zhou C.C."/>
            <person name="Tu T."/>
            <person name="Chai C.Y."/>
            <person name="Gao J.L."/>
            <person name="Fan L.J."/>
            <person name="van de Weg E."/>
            <person name="Wang J.Y."/>
            <person name="Gao Z.S."/>
        </authorList>
    </citation>
    <scope>NUCLEOTIDE SEQUENCE [LARGE SCALE GENOMIC DNA]</scope>
    <source>
        <tissue evidence="2">Leaves</tissue>
    </source>
</reference>
<dbReference type="InterPro" id="IPR053151">
    <property type="entry name" value="RNase_H-like"/>
</dbReference>
<dbReference type="GO" id="GO:0004523">
    <property type="term" value="F:RNA-DNA hybrid ribonuclease activity"/>
    <property type="evidence" value="ECO:0007669"/>
    <property type="project" value="InterPro"/>
</dbReference>
<sequence>MVVGVRKLQLEHQEAWNSLPKPPQVKWLPPSGNFWKLNYDVAIRPSQTVIAVVCRKAVAEILFVRTKSLPPRTPLVGEAKAALFAAQEAHFLSHEFVVFEGDNLAVAQAINQPESPVEWSIRPVISDVLMLLELHSQRSFSPCDPKGKCCSS</sequence>
<dbReference type="AlphaFoldDB" id="A0A6A1UM21"/>
<dbReference type="OrthoDB" id="1166192at2759"/>
<reference evidence="2" key="1">
    <citation type="submission" date="2018-07" db="EMBL/GenBank/DDBJ databases">
        <authorList>
            <person name="Gao Z.-S."/>
            <person name="Jia H.-M."/>
            <person name="Jia H.-J."/>
            <person name="Cai Q.-L."/>
            <person name="Wang Y."/>
            <person name="Zhao H.-B."/>
        </authorList>
    </citation>
    <scope>NUCLEOTIDE SEQUENCE</scope>
    <source>
        <tissue evidence="2">Leaves</tissue>
    </source>
</reference>
<reference evidence="2" key="3">
    <citation type="submission" date="2019-09" db="EMBL/GenBank/DDBJ databases">
        <authorList>
            <person name="Gao Z."/>
        </authorList>
    </citation>
    <scope>NUCLEOTIDE SEQUENCE</scope>
    <source>
        <tissue evidence="2">Leaves</tissue>
    </source>
</reference>
<protein>
    <recommendedName>
        <fullName evidence="1">RNase H type-1 domain-containing protein</fullName>
    </recommendedName>
</protein>
<dbReference type="PANTHER" id="PTHR47723:SF21">
    <property type="entry name" value="POLYNUCLEOTIDYL TRANSFERASE, RIBONUCLEASE H-LIKE SUPERFAMILY PROTEIN"/>
    <property type="match status" value="1"/>
</dbReference>
<dbReference type="InterPro" id="IPR002156">
    <property type="entry name" value="RNaseH_domain"/>
</dbReference>
<proteinExistence type="predicted"/>
<evidence type="ECO:0000313" key="3">
    <source>
        <dbReference type="EMBL" id="KAB1201339.1"/>
    </source>
</evidence>
<dbReference type="EMBL" id="RXIC02000078">
    <property type="protein sequence ID" value="KAB1201339.1"/>
    <property type="molecule type" value="Genomic_DNA"/>
</dbReference>
<organism evidence="2 4">
    <name type="scientific">Morella rubra</name>
    <name type="common">Chinese bayberry</name>
    <dbReference type="NCBI Taxonomy" id="262757"/>
    <lineage>
        <taxon>Eukaryota</taxon>
        <taxon>Viridiplantae</taxon>
        <taxon>Streptophyta</taxon>
        <taxon>Embryophyta</taxon>
        <taxon>Tracheophyta</taxon>
        <taxon>Spermatophyta</taxon>
        <taxon>Magnoliopsida</taxon>
        <taxon>eudicotyledons</taxon>
        <taxon>Gunneridae</taxon>
        <taxon>Pentapetalae</taxon>
        <taxon>rosids</taxon>
        <taxon>fabids</taxon>
        <taxon>Fagales</taxon>
        <taxon>Myricaceae</taxon>
        <taxon>Morella</taxon>
    </lineage>
</organism>
<feature type="domain" description="RNase H type-1" evidence="1">
    <location>
        <begin position="38"/>
        <end position="133"/>
    </location>
</feature>
<dbReference type="EMBL" id="RXIC02000078">
    <property type="protein sequence ID" value="KAB1201311.1"/>
    <property type="molecule type" value="Genomic_DNA"/>
</dbReference>
<keyword evidence="4" id="KW-1185">Reference proteome</keyword>
<comment type="caution">
    <text evidence="2">The sequence shown here is derived from an EMBL/GenBank/DDBJ whole genome shotgun (WGS) entry which is preliminary data.</text>
</comment>
<dbReference type="PANTHER" id="PTHR47723">
    <property type="entry name" value="OS05G0353850 PROTEIN"/>
    <property type="match status" value="1"/>
</dbReference>
<gene>
    <name evidence="2" type="ORF">CJ030_MR0G004286</name>
    <name evidence="3" type="ORF">CJ030_MR0G004314</name>
</gene>
<name>A0A6A1UM21_9ROSI</name>
<dbReference type="Proteomes" id="UP000516437">
    <property type="component" value="Unassembled WGS sequence"/>
</dbReference>
<dbReference type="GO" id="GO:0003676">
    <property type="term" value="F:nucleic acid binding"/>
    <property type="evidence" value="ECO:0007669"/>
    <property type="project" value="InterPro"/>
</dbReference>
<evidence type="ECO:0000259" key="1">
    <source>
        <dbReference type="Pfam" id="PF13456"/>
    </source>
</evidence>
<dbReference type="Pfam" id="PF13456">
    <property type="entry name" value="RVT_3"/>
    <property type="match status" value="1"/>
</dbReference>
<evidence type="ECO:0000313" key="2">
    <source>
        <dbReference type="EMBL" id="KAB1201311.1"/>
    </source>
</evidence>
<evidence type="ECO:0000313" key="4">
    <source>
        <dbReference type="Proteomes" id="UP000516437"/>
    </source>
</evidence>
<accession>A0A6A1UM21</accession>